<name>A0ACA8Z7Y9_9BACL</name>
<evidence type="ECO:0000313" key="2">
    <source>
        <dbReference type="Proteomes" id="UP000501793"/>
    </source>
</evidence>
<gene>
    <name evidence="1" type="ORF">FAVT5_0844</name>
</gene>
<evidence type="ECO:0000313" key="1">
    <source>
        <dbReference type="EMBL" id="CAB3390387.1"/>
    </source>
</evidence>
<keyword evidence="2" id="KW-1185">Reference proteome</keyword>
<proteinExistence type="predicted"/>
<dbReference type="EMBL" id="LR792684">
    <property type="protein sequence ID" value="CAB3390387.1"/>
    <property type="molecule type" value="Genomic_DNA"/>
</dbReference>
<dbReference type="Proteomes" id="UP000501793">
    <property type="component" value="Chromosome"/>
</dbReference>
<organism evidence="1 2">
    <name type="scientific">Kyrpidia spormannii</name>
    <dbReference type="NCBI Taxonomy" id="2055160"/>
    <lineage>
        <taxon>Bacteria</taxon>
        <taxon>Bacillati</taxon>
        <taxon>Bacillota</taxon>
        <taxon>Bacilli</taxon>
        <taxon>Bacillales</taxon>
        <taxon>Alicyclobacillaceae</taxon>
        <taxon>Kyrpidia</taxon>
    </lineage>
</organism>
<accession>A0ACA8Z7Y9</accession>
<sequence length="59" mass="6783">MRLGGWNLYHGRRSFRPYLGPDARPLEPEDIPRTVRLMAWTTGEMAVLILLAEGMAGWR</sequence>
<protein>
    <submittedName>
        <fullName evidence="1">Uncharacterized protein</fullName>
    </submittedName>
</protein>
<reference evidence="1" key="1">
    <citation type="submission" date="2020-04" db="EMBL/GenBank/DDBJ databases">
        <authorList>
            <person name="Hogendoorn C."/>
        </authorList>
    </citation>
    <scope>NUCLEOTIDE SEQUENCE</scope>
    <source>
        <strain evidence="1">FAVT5</strain>
    </source>
</reference>